<comment type="similarity">
    <text evidence="1">Belongs to the TonB-dependent receptor family.</text>
</comment>
<sequence length="1153" mass="128023">MLTFSLVRLVERSNKFKPYFSIPFSKKLLVFLCLSFLFALPQASAQRLNFEFKNATLDSAFSLIAAQTNYKFQYDSLVIKNAKPLNLIVKDDEITSILHKIFENQPVNYELKDNIVIVKSRDLPRSQTTQSPSNRSKVVTISGMVVDEKNNPLSDVSVRIKANALFGTVSGKNGYFTLSNIPRRALLVFSSVGFVNSEFDLSSLSDEHLKNLNIVLKANSGDLDEVVVVALGVQKKISVVGAIATVNPRELIGPTRSLTNQLAGRVAGVSFSQSSGQPGKDGANFIIRGINSVKGSSEPLVLIDGLRRNIDDVDPNDIESFSILKDASATAVYGLEGANGIIVITTKTGKIADRPSVSMFLSSSVNNATYKPKWIDAVQYAKIRNEAFAVRGKDKPYSDEIIEKFGDQDMDFYPNIDWYNALIKPNNLSHKGNFNIGGGGNVVTYYMSGGYYMEDGMFRGNLESYNSNAKYNQFNFRSNLKADITKTTTLGLGFDGRYNNTTEPGQGTNQILTIINEINPTLFPTQYSNGTAPEEPAGTVNPFSLLNKTGFVRNYSNVMSTNLNITQKLDFLTKGLFFNGIASFSKINDYSHQYIKAYQQHRPDFTNSYLGSGRDEDGNLVTINTTPDLDDKMRFVSAPPSGNRVVEVQGSLNYARDFGKDFTTSGLILYKQREFMADVPAGTGSTLLINALPIREQSIAGRITGGYKNRYFTDINFGASGSQMFTPDKRWSTFPSVGLGWVVSEEGFFKTIKPVVNLLKFRGSYGVVGATGNALRFGYLAGTAPRDGYTFGFGGTAYSGQNIQGIGESKLEQLGLTWEKNKKMNLGLELGLFNSFRLILDYFRNTREAQLINLNRLPATLGLVTVPQANLGEMYANGIDLDVSYTKSFGDFRINYIRGILTYNENVIVENGELDPRMPYQSGIGLDWGRGLNYISLGLFKDQEDIDNSPVQTWNLVMPGDIKYKDINGDGLITPEDRIWLGNTNPKWTYSLAVDFSYKNWVLATRVIGKADMFRTINGGRIPFNASGSNGAIYQVAYDNHWTPASYSGNPDTENPNAVYPRLGVGSDNTNNAQQSTFWLREATYLRLADIEIGYNWIPKSENMPFKSVYLFMRGDNVATFSKFKDWNPEQTSSYAYPLKRTFSLGVNVKFKL</sequence>
<accession>A0A420BL55</accession>
<keyword evidence="1" id="KW-0998">Cell outer membrane</keyword>
<dbReference type="Gene3D" id="2.170.130.10">
    <property type="entry name" value="TonB-dependent receptor, plug domain"/>
    <property type="match status" value="1"/>
</dbReference>
<dbReference type="OrthoDB" id="601350at2"/>
<dbReference type="InterPro" id="IPR039426">
    <property type="entry name" value="TonB-dep_rcpt-like"/>
</dbReference>
<dbReference type="InterPro" id="IPR008969">
    <property type="entry name" value="CarboxyPept-like_regulatory"/>
</dbReference>
<evidence type="ECO:0000256" key="1">
    <source>
        <dbReference type="PROSITE-ProRule" id="PRU01360"/>
    </source>
</evidence>
<dbReference type="GO" id="GO:0009279">
    <property type="term" value="C:cell outer membrane"/>
    <property type="evidence" value="ECO:0007669"/>
    <property type="project" value="UniProtKB-SubCell"/>
</dbReference>
<comment type="subcellular location">
    <subcellularLocation>
        <location evidence="1">Cell outer membrane</location>
        <topology evidence="1">Multi-pass membrane protein</topology>
    </subcellularLocation>
</comment>
<dbReference type="Pfam" id="PF13715">
    <property type="entry name" value="CarbopepD_reg_2"/>
    <property type="match status" value="1"/>
</dbReference>
<dbReference type="NCBIfam" id="TIGR04056">
    <property type="entry name" value="OMP_RagA_SusC"/>
    <property type="match status" value="1"/>
</dbReference>
<dbReference type="PROSITE" id="PS52016">
    <property type="entry name" value="TONB_DEPENDENT_REC_3"/>
    <property type="match status" value="1"/>
</dbReference>
<dbReference type="AlphaFoldDB" id="A0A420BL55"/>
<reference evidence="3 4" key="1">
    <citation type="submission" date="2018-09" db="EMBL/GenBank/DDBJ databases">
        <title>Genomic Encyclopedia of Type Strains, Phase III (KMG-III): the genomes of soil and plant-associated and newly described type strains.</title>
        <authorList>
            <person name="Whitman W."/>
        </authorList>
    </citation>
    <scope>NUCLEOTIDE SEQUENCE [LARGE SCALE GENOMIC DNA]</scope>
    <source>
        <strain evidence="3 4">CECT 7938</strain>
    </source>
</reference>
<keyword evidence="4" id="KW-1185">Reference proteome</keyword>
<evidence type="ECO:0000313" key="4">
    <source>
        <dbReference type="Proteomes" id="UP000286246"/>
    </source>
</evidence>
<dbReference type="InterPro" id="IPR023997">
    <property type="entry name" value="TonB-dep_OMP_SusC/RagA_CS"/>
</dbReference>
<keyword evidence="1" id="KW-0812">Transmembrane</keyword>
<dbReference type="FunFam" id="2.170.130.10:FF:000003">
    <property type="entry name" value="SusC/RagA family TonB-linked outer membrane protein"/>
    <property type="match status" value="1"/>
</dbReference>
<name>A0A420BL55_SPHD1</name>
<feature type="domain" description="TonB-dependent receptor plug" evidence="2">
    <location>
        <begin position="241"/>
        <end position="341"/>
    </location>
</feature>
<dbReference type="Pfam" id="PF07715">
    <property type="entry name" value="Plug"/>
    <property type="match status" value="1"/>
</dbReference>
<proteinExistence type="inferred from homology"/>
<dbReference type="EMBL" id="RAPY01000001">
    <property type="protein sequence ID" value="RKE57316.1"/>
    <property type="molecule type" value="Genomic_DNA"/>
</dbReference>
<dbReference type="Gene3D" id="2.60.40.1120">
    <property type="entry name" value="Carboxypeptidase-like, regulatory domain"/>
    <property type="match status" value="1"/>
</dbReference>
<dbReference type="InterPro" id="IPR023996">
    <property type="entry name" value="TonB-dep_OMP_SusC/RagA"/>
</dbReference>
<organism evidence="3 4">
    <name type="scientific">Sphingobacterium detergens</name>
    <dbReference type="NCBI Taxonomy" id="1145106"/>
    <lineage>
        <taxon>Bacteria</taxon>
        <taxon>Pseudomonadati</taxon>
        <taxon>Bacteroidota</taxon>
        <taxon>Sphingobacteriia</taxon>
        <taxon>Sphingobacteriales</taxon>
        <taxon>Sphingobacteriaceae</taxon>
        <taxon>Sphingobacterium</taxon>
    </lineage>
</organism>
<dbReference type="Proteomes" id="UP000286246">
    <property type="component" value="Unassembled WGS sequence"/>
</dbReference>
<evidence type="ECO:0000259" key="2">
    <source>
        <dbReference type="Pfam" id="PF07715"/>
    </source>
</evidence>
<comment type="caution">
    <text evidence="3">The sequence shown here is derived from an EMBL/GenBank/DDBJ whole genome shotgun (WGS) entry which is preliminary data.</text>
</comment>
<dbReference type="NCBIfam" id="TIGR04057">
    <property type="entry name" value="SusC_RagA_signa"/>
    <property type="match status" value="1"/>
</dbReference>
<dbReference type="SUPFAM" id="SSF49464">
    <property type="entry name" value="Carboxypeptidase regulatory domain-like"/>
    <property type="match status" value="1"/>
</dbReference>
<dbReference type="RefSeq" id="WP_120258885.1">
    <property type="nucleotide sequence ID" value="NZ_RAPY01000001.1"/>
</dbReference>
<keyword evidence="1" id="KW-0472">Membrane</keyword>
<gene>
    <name evidence="3" type="ORF">DFQ12_2203</name>
</gene>
<dbReference type="InterPro" id="IPR037066">
    <property type="entry name" value="Plug_dom_sf"/>
</dbReference>
<evidence type="ECO:0000313" key="3">
    <source>
        <dbReference type="EMBL" id="RKE57316.1"/>
    </source>
</evidence>
<dbReference type="SUPFAM" id="SSF56935">
    <property type="entry name" value="Porins"/>
    <property type="match status" value="1"/>
</dbReference>
<keyword evidence="1" id="KW-1134">Transmembrane beta strand</keyword>
<keyword evidence="1" id="KW-0813">Transport</keyword>
<dbReference type="InterPro" id="IPR012910">
    <property type="entry name" value="Plug_dom"/>
</dbReference>
<protein>
    <submittedName>
        <fullName evidence="3">TonB-linked SusC/RagA family outer membrane protein</fullName>
    </submittedName>
</protein>